<evidence type="ECO:0008006" key="10">
    <source>
        <dbReference type="Google" id="ProtNLM"/>
    </source>
</evidence>
<dbReference type="FunFam" id="1.10.10.10:FF:000836">
    <property type="entry name" value="O-methyltransferase family protein"/>
    <property type="match status" value="1"/>
</dbReference>
<dbReference type="PANTHER" id="PTHR11746">
    <property type="entry name" value="O-METHYLTRANSFERASE"/>
    <property type="match status" value="1"/>
</dbReference>
<sequence>MARVNDGETKTKILETLEEKDEVLEAAIDTWKYVLGYVEMAAVKCAIELGISEAMENHGRPITLSELSSSLACSPSSLHRIMRLLVHQKLFKETITPEDHTKYYSLTPISRLLKNHGDHSMAALVLLETSPVMLAPWHALSGRVRDEGRPAFEAAHGESLWEYNAKHPRHTKLFNDAMACNARIVLPVVLKGCAEVFEGVGTVVDVGGGNGSTIRTMIKAFPWIKGINFDLPHVVEVAPESEGVEHVGGSMLEFVPKADAAFVMNVLHDWGDEECITILRLCREAVPKDKGKVIMVDAVIKEEKHEIDDEKEEKLKGLRLMIDMVMMAHTTTGKERTQQEWEYVVAKAGFTKCIVKPIHAIPSIIIAYP</sequence>
<dbReference type="Pfam" id="PF00891">
    <property type="entry name" value="Methyltransf_2"/>
    <property type="match status" value="1"/>
</dbReference>
<dbReference type="GO" id="GO:0046983">
    <property type="term" value="F:protein dimerization activity"/>
    <property type="evidence" value="ECO:0007669"/>
    <property type="project" value="InterPro"/>
</dbReference>
<evidence type="ECO:0000256" key="1">
    <source>
        <dbReference type="ARBA" id="ARBA00022603"/>
    </source>
</evidence>
<feature type="active site" description="Proton acceptor" evidence="5">
    <location>
        <position position="268"/>
    </location>
</feature>
<comment type="caution">
    <text evidence="8">The sequence shown here is derived from an EMBL/GenBank/DDBJ whole genome shotgun (WGS) entry which is preliminary data.</text>
</comment>
<dbReference type="InterPro" id="IPR012967">
    <property type="entry name" value="COMT_dimerisation"/>
</dbReference>
<gene>
    <name evidence="8" type="ORF">Syun_015123</name>
</gene>
<dbReference type="InterPro" id="IPR016461">
    <property type="entry name" value="COMT-like"/>
</dbReference>
<dbReference type="PROSITE" id="PS51683">
    <property type="entry name" value="SAM_OMT_II"/>
    <property type="match status" value="1"/>
</dbReference>
<evidence type="ECO:0000313" key="8">
    <source>
        <dbReference type="EMBL" id="KAK9135793.1"/>
    </source>
</evidence>
<dbReference type="SUPFAM" id="SSF53335">
    <property type="entry name" value="S-adenosyl-L-methionine-dependent methyltransferases"/>
    <property type="match status" value="1"/>
</dbReference>
<evidence type="ECO:0000259" key="6">
    <source>
        <dbReference type="Pfam" id="PF00891"/>
    </source>
</evidence>
<reference evidence="8 9" key="1">
    <citation type="submission" date="2024-01" db="EMBL/GenBank/DDBJ databases">
        <title>Genome assemblies of Stephania.</title>
        <authorList>
            <person name="Yang L."/>
        </authorList>
    </citation>
    <scope>NUCLEOTIDE SEQUENCE [LARGE SCALE GENOMIC DNA]</scope>
    <source>
        <strain evidence="8">YNDBR</strain>
        <tissue evidence="8">Leaf</tissue>
    </source>
</reference>
<organism evidence="8 9">
    <name type="scientific">Stephania yunnanensis</name>
    <dbReference type="NCBI Taxonomy" id="152371"/>
    <lineage>
        <taxon>Eukaryota</taxon>
        <taxon>Viridiplantae</taxon>
        <taxon>Streptophyta</taxon>
        <taxon>Embryophyta</taxon>
        <taxon>Tracheophyta</taxon>
        <taxon>Spermatophyta</taxon>
        <taxon>Magnoliopsida</taxon>
        <taxon>Ranunculales</taxon>
        <taxon>Menispermaceae</taxon>
        <taxon>Menispermoideae</taxon>
        <taxon>Cissampelideae</taxon>
        <taxon>Stephania</taxon>
    </lineage>
</organism>
<dbReference type="Pfam" id="PF08100">
    <property type="entry name" value="Dimerisation"/>
    <property type="match status" value="1"/>
</dbReference>
<dbReference type="PIRSF" id="PIRSF005739">
    <property type="entry name" value="O-mtase"/>
    <property type="match status" value="1"/>
</dbReference>
<evidence type="ECO:0000256" key="5">
    <source>
        <dbReference type="PIRSR" id="PIRSR005739-1"/>
    </source>
</evidence>
<feature type="domain" description="O-methyltransferase C-terminal" evidence="6">
    <location>
        <begin position="137"/>
        <end position="350"/>
    </location>
</feature>
<keyword evidence="3" id="KW-0949">S-adenosyl-L-methionine</keyword>
<dbReference type="Gene3D" id="3.40.50.150">
    <property type="entry name" value="Vaccinia Virus protein VP39"/>
    <property type="match status" value="1"/>
</dbReference>
<dbReference type="InterPro" id="IPR001077">
    <property type="entry name" value="COMT_C"/>
</dbReference>
<accession>A0AAP0JKL5</accession>
<evidence type="ECO:0000256" key="3">
    <source>
        <dbReference type="ARBA" id="ARBA00022691"/>
    </source>
</evidence>
<feature type="domain" description="O-methyltransferase dimerisation" evidence="7">
    <location>
        <begin position="31"/>
        <end position="113"/>
    </location>
</feature>
<proteinExistence type="inferred from homology"/>
<dbReference type="EMBL" id="JBBNAF010000006">
    <property type="protein sequence ID" value="KAK9135793.1"/>
    <property type="molecule type" value="Genomic_DNA"/>
</dbReference>
<dbReference type="SUPFAM" id="SSF46785">
    <property type="entry name" value="Winged helix' DNA-binding domain"/>
    <property type="match status" value="1"/>
</dbReference>
<dbReference type="AlphaFoldDB" id="A0AAP0JKL5"/>
<dbReference type="InterPro" id="IPR029063">
    <property type="entry name" value="SAM-dependent_MTases_sf"/>
</dbReference>
<keyword evidence="9" id="KW-1185">Reference proteome</keyword>
<evidence type="ECO:0000313" key="9">
    <source>
        <dbReference type="Proteomes" id="UP001420932"/>
    </source>
</evidence>
<dbReference type="GO" id="GO:0008171">
    <property type="term" value="F:O-methyltransferase activity"/>
    <property type="evidence" value="ECO:0007669"/>
    <property type="project" value="InterPro"/>
</dbReference>
<dbReference type="InterPro" id="IPR036388">
    <property type="entry name" value="WH-like_DNA-bd_sf"/>
</dbReference>
<dbReference type="GO" id="GO:0032259">
    <property type="term" value="P:methylation"/>
    <property type="evidence" value="ECO:0007669"/>
    <property type="project" value="UniProtKB-KW"/>
</dbReference>
<protein>
    <recommendedName>
        <fullName evidence="10">O-methyltransferase</fullName>
    </recommendedName>
</protein>
<evidence type="ECO:0000256" key="4">
    <source>
        <dbReference type="ARBA" id="ARBA00038277"/>
    </source>
</evidence>
<keyword evidence="1" id="KW-0489">Methyltransferase</keyword>
<evidence type="ECO:0000259" key="7">
    <source>
        <dbReference type="Pfam" id="PF08100"/>
    </source>
</evidence>
<keyword evidence="2" id="KW-0808">Transferase</keyword>
<dbReference type="Gene3D" id="1.10.10.10">
    <property type="entry name" value="Winged helix-like DNA-binding domain superfamily/Winged helix DNA-binding domain"/>
    <property type="match status" value="1"/>
</dbReference>
<name>A0AAP0JKL5_9MAGN</name>
<dbReference type="Proteomes" id="UP001420932">
    <property type="component" value="Unassembled WGS sequence"/>
</dbReference>
<comment type="similarity">
    <text evidence="4">Belongs to the class I-like SAM-binding methyltransferase superfamily. Cation-independent O-methyltransferase family.</text>
</comment>
<dbReference type="FunFam" id="3.40.50.150:FF:000294">
    <property type="entry name" value="O-methyltransferase family protein"/>
    <property type="match status" value="1"/>
</dbReference>
<evidence type="ECO:0000256" key="2">
    <source>
        <dbReference type="ARBA" id="ARBA00022679"/>
    </source>
</evidence>
<dbReference type="InterPro" id="IPR036390">
    <property type="entry name" value="WH_DNA-bd_sf"/>
</dbReference>